<organism evidence="2 3">
    <name type="scientific">Marisediminicola antarctica</name>
    <dbReference type="NCBI Taxonomy" id="674079"/>
    <lineage>
        <taxon>Bacteria</taxon>
        <taxon>Bacillati</taxon>
        <taxon>Actinomycetota</taxon>
        <taxon>Actinomycetes</taxon>
        <taxon>Micrococcales</taxon>
        <taxon>Microbacteriaceae</taxon>
        <taxon>Marisediminicola</taxon>
    </lineage>
</organism>
<dbReference type="EMBL" id="CP017146">
    <property type="protein sequence ID" value="QHO69771.1"/>
    <property type="molecule type" value="Genomic_DNA"/>
</dbReference>
<dbReference type="Proteomes" id="UP000464507">
    <property type="component" value="Chromosome"/>
</dbReference>
<feature type="region of interest" description="Disordered" evidence="1">
    <location>
        <begin position="122"/>
        <end position="143"/>
    </location>
</feature>
<evidence type="ECO:0000313" key="2">
    <source>
        <dbReference type="EMBL" id="QHO69771.1"/>
    </source>
</evidence>
<gene>
    <name evidence="2" type="ORF">BHD05_09070</name>
</gene>
<dbReference type="RefSeq" id="WP_161886150.1">
    <property type="nucleotide sequence ID" value="NZ_CP017146.1"/>
</dbReference>
<evidence type="ECO:0000313" key="3">
    <source>
        <dbReference type="Proteomes" id="UP000464507"/>
    </source>
</evidence>
<reference evidence="2 3" key="1">
    <citation type="submission" date="2016-09" db="EMBL/GenBank/DDBJ databases">
        <title>Complete genome sequence of microbes from the polar regions.</title>
        <authorList>
            <person name="Liao L."/>
            <person name="Chen B."/>
        </authorList>
    </citation>
    <scope>NUCLEOTIDE SEQUENCE [LARGE SCALE GENOMIC DNA]</scope>
    <source>
        <strain evidence="2 3">ZS314</strain>
    </source>
</reference>
<proteinExistence type="predicted"/>
<protein>
    <recommendedName>
        <fullName evidence="4">Metallopeptidase domain-containing protein</fullName>
    </recommendedName>
</protein>
<dbReference type="OrthoDB" id="9784298at2"/>
<dbReference type="AlphaFoldDB" id="A0A7L5AKW8"/>
<name>A0A7L5AKW8_9MICO</name>
<evidence type="ECO:0008006" key="4">
    <source>
        <dbReference type="Google" id="ProtNLM"/>
    </source>
</evidence>
<evidence type="ECO:0000256" key="1">
    <source>
        <dbReference type="SAM" id="MobiDB-lite"/>
    </source>
</evidence>
<dbReference type="KEGG" id="mant:BHD05_09070"/>
<keyword evidence="3" id="KW-1185">Reference proteome</keyword>
<sequence>MGVCDVLDGWDDAGPNSGRVDDVRGFVDELLESWGFDAPNWSDQMPAGYEDAAGVYTRNDDTIHLNPDIFEGDASDALNVAIHEGLHASMDQMGWNDPDLLEELMAAGAGYQALEDLVQGCQNPTESGAPSDMPSYPWVSSEG</sequence>
<accession>A0A7L5AKW8</accession>